<dbReference type="GO" id="GO:0000139">
    <property type="term" value="C:Golgi membrane"/>
    <property type="evidence" value="ECO:0007669"/>
    <property type="project" value="UniProtKB-SubCell"/>
</dbReference>
<dbReference type="SUPFAM" id="SSF48371">
    <property type="entry name" value="ARM repeat"/>
    <property type="match status" value="1"/>
</dbReference>
<dbReference type="Proteomes" id="UP000504637">
    <property type="component" value="Unplaced"/>
</dbReference>
<feature type="domain" description="DOP1 N-terminal" evidence="8">
    <location>
        <begin position="41"/>
        <end position="351"/>
    </location>
</feature>
<accession>A0A6J3MAK9</accession>
<keyword evidence="5" id="KW-0472">Membrane</keyword>
<dbReference type="Pfam" id="PF24597">
    <property type="entry name" value="TPR_DOP1_M"/>
    <property type="match status" value="1"/>
</dbReference>
<evidence type="ECO:0000256" key="3">
    <source>
        <dbReference type="ARBA" id="ARBA00022927"/>
    </source>
</evidence>
<dbReference type="OrthoDB" id="297643at2759"/>
<dbReference type="RefSeq" id="XP_033461934.1">
    <property type="nucleotide sequence ID" value="XM_033607390.1"/>
</dbReference>
<feature type="compositionally biased region" description="Polar residues" evidence="7">
    <location>
        <begin position="1748"/>
        <end position="1759"/>
    </location>
</feature>
<evidence type="ECO:0000256" key="6">
    <source>
        <dbReference type="ARBA" id="ARBA00046326"/>
    </source>
</evidence>
<feature type="region of interest" description="Disordered" evidence="7">
    <location>
        <begin position="1732"/>
        <end position="1768"/>
    </location>
</feature>
<evidence type="ECO:0000256" key="7">
    <source>
        <dbReference type="SAM" id="MobiDB-lite"/>
    </source>
</evidence>
<keyword evidence="11" id="KW-1185">Reference proteome</keyword>
<evidence type="ECO:0000256" key="4">
    <source>
        <dbReference type="ARBA" id="ARBA00023034"/>
    </source>
</evidence>
<dbReference type="GeneID" id="54365190"/>
<evidence type="ECO:0000259" key="9">
    <source>
        <dbReference type="Pfam" id="PF24597"/>
    </source>
</evidence>
<dbReference type="InterPro" id="IPR056458">
    <property type="entry name" value="TPR_DOP1_M"/>
</dbReference>
<organism evidence="12">
    <name type="scientific">Dissoconium aciculare CBS 342.82</name>
    <dbReference type="NCBI Taxonomy" id="1314786"/>
    <lineage>
        <taxon>Eukaryota</taxon>
        <taxon>Fungi</taxon>
        <taxon>Dikarya</taxon>
        <taxon>Ascomycota</taxon>
        <taxon>Pezizomycotina</taxon>
        <taxon>Dothideomycetes</taxon>
        <taxon>Dothideomycetidae</taxon>
        <taxon>Mycosphaerellales</taxon>
        <taxon>Dissoconiaceae</taxon>
        <taxon>Dissoconium</taxon>
    </lineage>
</organism>
<evidence type="ECO:0000256" key="2">
    <source>
        <dbReference type="ARBA" id="ARBA00022448"/>
    </source>
</evidence>
<evidence type="ECO:0000313" key="12">
    <source>
        <dbReference type="RefSeq" id="XP_033461934.1"/>
    </source>
</evidence>
<protein>
    <recommendedName>
        <fullName evidence="13">Dopey N-terminal domain-containing protein</fullName>
    </recommendedName>
</protein>
<feature type="region of interest" description="Disordered" evidence="7">
    <location>
        <begin position="1026"/>
        <end position="1049"/>
    </location>
</feature>
<keyword evidence="4" id="KW-0333">Golgi apparatus</keyword>
<keyword evidence="3" id="KW-0653">Protein transport</keyword>
<evidence type="ECO:0000256" key="5">
    <source>
        <dbReference type="ARBA" id="ARBA00023136"/>
    </source>
</evidence>
<evidence type="ECO:0008006" key="13">
    <source>
        <dbReference type="Google" id="ProtNLM"/>
    </source>
</evidence>
<reference evidence="12" key="2">
    <citation type="submission" date="2020-04" db="EMBL/GenBank/DDBJ databases">
        <authorList>
            <consortium name="NCBI Genome Project"/>
        </authorList>
    </citation>
    <scope>NUCLEOTIDE SEQUENCE</scope>
    <source>
        <strain evidence="12">CBS 342.82</strain>
    </source>
</reference>
<dbReference type="Pfam" id="PF04118">
    <property type="entry name" value="Dopey_N"/>
    <property type="match status" value="1"/>
</dbReference>
<feature type="domain" description="DOP1-like middle TPR" evidence="9">
    <location>
        <begin position="382"/>
        <end position="558"/>
    </location>
</feature>
<sequence>MALEVASGRRSASPTSSGRSTPIARTSRRNAVDDEHVLRSDKTLRRYGATIERVLASWEVSPEEWADYIAFLARLLKAIQTHPKGSPFLPHSNAIATRLAQCLNPTLPSGVHQKALEVYNYIFDSFGDHFIASHLHEYLPGLAGVLSFASLSVRPGLYYLLEEHVITLDASDLRPALKSLVLSLLPALEEESGEDFERAFAILQTLEASFDGKLDGDTSKHPDGYFWQCLFLAVITSPSRRQGALNYLSRRLPRLSNNPTGELDEKLAKIILPEPGLLIRSFICGLSDTQILIQRGFLDLLVARLPLDSPVLQKRVSSEDLDKLVSAALQILLRRDMGLNRRLWSWFLGPDNKDAAEESQTSSPTKPRKDVVEVNFNSQIEYYAAYGQASLQRCVLGLFNNGHHKVSERARPFRICLSLMDRWEIGGQLVPHVFMPSMKNLRDYSLKASPEATAEVVRSASLFFDGIEANLIWGSLIALLHESFEQGSTGLLEDVEFVRWIAQTFNIKDEEMVSVHIPRMLNYILSRVDVDAYALDINVTLCMFAAHLLDLIQVQSTTLSTKGGTDSLLTSKGSYLSAVEVRSSALRYYSELNQPHDDKLHAFDEVIRQIIAQCDDIAATNLTSLQPEIFSLALSMLISVSNRVSDFSIEHLQRTLPALLKTFDHTTGPIPGALPFAIASSSVLLLSTLRSSEQTASSSTALALTNVGATLVNHLWYYLSPAHAKHHVEAVRSMWLLEGTITADSMVASLSALIREQTQDVLLQAGEQTEAIRRFAVLWNHTMVNASIKSGSVRRKSSTASTTGHQKGNQNEILWQPLMLVLDLLSDTSKPVFECVQTWLQGLPSLDQVFQYLLDRLYGTLPSDNIARPANERQRTRQLASEARELDYLLGHIHNLLLHADQWTWQCLSMTIVPVRSPSEPEDGFSVLAKFCSRLLFSRNHWSDSLNHQLICILSCLLSSPLASSLKKLQLELTFINCVSICITEDAPALQGELLRLLTLALKLRNSKTPNSSATKPRLRGSISSKTPIVLSTPSGSATPGQSTPSGPPSELLQCLLSGFSAKASRYHLDQWIAFLGSILPLLTDVIFTYLIPLVECFCLQLSNAYDELVSLSRKTSPTGIVAPDTAIINLLEGLEMILDRAYESLVQENAQDVVQKPIDGSVGFLSNVTSGVFKLDGPTNKTAKANNRLTVILALHDAIRVILKMWIWASKSSDHRENDPLSASTTAYNALKVRNKTRHLLEQIYTVEPLESLEVIATHWCRSPSDSMAASTIDLLHVMQVSQPKAVVPTILDALYSRTNPASLTPARLSSQTVKLSASEVAIFLSAYLRSTEDDATDEIWTDCISFLRDVLANPLPYRQALPHLLSILLLLAEKLDNTNYGEQRKMRRDLGDIFQRLLTATFTALPSGYVTEPSDQDGVAAAHPPSRLVAVQRTMTLISVLDRITAQLELILETPERMLPAVTSISTSLVIPIFKAKSFPKNVSPELLSLLVHIARKAPASKPWKKDIADVFNDPKILSVLPDAFIADWCPLLHQWSLFDKERMPDLLAKLLPPSTAGLMFGVGASAARLEADRKTQLNLRRLCLLILASPQDTHVTHLPVIFSKIAELFEASASSSPSITIKTELFMLSRALALSFRSLHLAPLWPIVNDKLQAALNSMLPGSTGSNDFNNLALLQSCKLLDLLIALSLDDFQLHEWLYITDTTDAIHQPADWSPVALADHIAAALDSNNSSEETNTSNFASSSVAENETSANQANDFEKDDGSGGGKALLSDNLVVDNGDIKAWAKEDFISAVLRPFLSQLSIRAYEDVYGLGTPDTEAMRRGLLGDLLDLNTIVE</sequence>
<reference evidence="12" key="3">
    <citation type="submission" date="2025-08" db="UniProtKB">
        <authorList>
            <consortium name="RefSeq"/>
        </authorList>
    </citation>
    <scope>IDENTIFICATION</scope>
    <source>
        <strain evidence="12">CBS 342.82</strain>
    </source>
</reference>
<dbReference type="GO" id="GO:0005829">
    <property type="term" value="C:cytosol"/>
    <property type="evidence" value="ECO:0007669"/>
    <property type="project" value="GOC"/>
</dbReference>
<gene>
    <name evidence="12" type="ORF">K489DRAFT_407629</name>
</gene>
<comment type="similarity">
    <text evidence="6">Belongs to the DOP1 family.</text>
</comment>
<feature type="region of interest" description="Disordered" evidence="7">
    <location>
        <begin position="1"/>
        <end position="34"/>
    </location>
</feature>
<dbReference type="InterPro" id="IPR007249">
    <property type="entry name" value="DOP1_N"/>
</dbReference>
<dbReference type="Pfam" id="PF24598">
    <property type="entry name" value="DOP1_C"/>
    <property type="match status" value="1"/>
</dbReference>
<dbReference type="InterPro" id="IPR040314">
    <property type="entry name" value="DOP1"/>
</dbReference>
<feature type="compositionally biased region" description="Low complexity" evidence="7">
    <location>
        <begin position="1032"/>
        <end position="1045"/>
    </location>
</feature>
<dbReference type="InterPro" id="IPR056457">
    <property type="entry name" value="DOP1_C"/>
</dbReference>
<comment type="subcellular location">
    <subcellularLocation>
        <location evidence="1">Golgi apparatus membrane</location>
        <topology evidence="1">Peripheral membrane protein</topology>
    </subcellularLocation>
</comment>
<dbReference type="GO" id="GO:0015031">
    <property type="term" value="P:protein transport"/>
    <property type="evidence" value="ECO:0007669"/>
    <property type="project" value="UniProtKB-KW"/>
</dbReference>
<reference evidence="12" key="1">
    <citation type="submission" date="2020-01" db="EMBL/GenBank/DDBJ databases">
        <authorList>
            <consortium name="DOE Joint Genome Institute"/>
            <person name="Haridas S."/>
            <person name="Albert R."/>
            <person name="Binder M."/>
            <person name="Bloem J."/>
            <person name="Labutti K."/>
            <person name="Salamov A."/>
            <person name="Andreopoulos B."/>
            <person name="Baker S.E."/>
            <person name="Barry K."/>
            <person name="Bills G."/>
            <person name="Bluhm B.H."/>
            <person name="Cannon C."/>
            <person name="Castanera R."/>
            <person name="Culley D.E."/>
            <person name="Daum C."/>
            <person name="Ezra D."/>
            <person name="Gonzalez J.B."/>
            <person name="Henrissat B."/>
            <person name="Kuo A."/>
            <person name="Liang C."/>
            <person name="Lipzen A."/>
            <person name="Lutzoni F."/>
            <person name="Magnuson J."/>
            <person name="Mondo S."/>
            <person name="Nolan M."/>
            <person name="Ohm R."/>
            <person name="Pangilinan J."/>
            <person name="Park H.-J."/>
            <person name="Ramirez L."/>
            <person name="Alfaro M."/>
            <person name="Sun H."/>
            <person name="Tritt A."/>
            <person name="Yoshinaga Y."/>
            <person name="Zwiers L.-H."/>
            <person name="Turgeon B.G."/>
            <person name="Goodwin S.B."/>
            <person name="Spatafora J.W."/>
            <person name="Crous P.W."/>
            <person name="Grigoriev I.V."/>
        </authorList>
    </citation>
    <scope>NUCLEOTIDE SEQUENCE</scope>
    <source>
        <strain evidence="12">CBS 342.82</strain>
    </source>
</reference>
<feature type="domain" description="DOP1-like C-terminal" evidence="10">
    <location>
        <begin position="1325"/>
        <end position="1815"/>
    </location>
</feature>
<feature type="compositionally biased region" description="Low complexity" evidence="7">
    <location>
        <begin position="1732"/>
        <end position="1747"/>
    </location>
</feature>
<name>A0A6J3MAK9_9PEZI</name>
<evidence type="ECO:0000256" key="1">
    <source>
        <dbReference type="ARBA" id="ARBA00004395"/>
    </source>
</evidence>
<proteinExistence type="inferred from homology"/>
<keyword evidence="2" id="KW-0813">Transport</keyword>
<dbReference type="PANTHER" id="PTHR14042:SF24">
    <property type="entry name" value="PROTEIN DOPEY-1 HOMOLOG"/>
    <property type="match status" value="1"/>
</dbReference>
<dbReference type="GO" id="GO:0006895">
    <property type="term" value="P:Golgi to endosome transport"/>
    <property type="evidence" value="ECO:0007669"/>
    <property type="project" value="InterPro"/>
</dbReference>
<evidence type="ECO:0000259" key="10">
    <source>
        <dbReference type="Pfam" id="PF24598"/>
    </source>
</evidence>
<dbReference type="GO" id="GO:0005768">
    <property type="term" value="C:endosome"/>
    <property type="evidence" value="ECO:0007669"/>
    <property type="project" value="TreeGrafter"/>
</dbReference>
<dbReference type="PANTHER" id="PTHR14042">
    <property type="entry name" value="DOPEY-RELATED"/>
    <property type="match status" value="1"/>
</dbReference>
<feature type="compositionally biased region" description="Polar residues" evidence="7">
    <location>
        <begin position="10"/>
        <end position="24"/>
    </location>
</feature>
<evidence type="ECO:0000259" key="8">
    <source>
        <dbReference type="Pfam" id="PF04118"/>
    </source>
</evidence>
<dbReference type="GO" id="GO:0005802">
    <property type="term" value="C:trans-Golgi network"/>
    <property type="evidence" value="ECO:0007669"/>
    <property type="project" value="TreeGrafter"/>
</dbReference>
<evidence type="ECO:0000313" key="11">
    <source>
        <dbReference type="Proteomes" id="UP000504637"/>
    </source>
</evidence>
<dbReference type="InterPro" id="IPR016024">
    <property type="entry name" value="ARM-type_fold"/>
</dbReference>